<dbReference type="Pfam" id="PF07645">
    <property type="entry name" value="EGF_CA"/>
    <property type="match status" value="1"/>
</dbReference>
<dbReference type="PROSITE" id="PS50026">
    <property type="entry name" value="EGF_3"/>
    <property type="match status" value="4"/>
</dbReference>
<feature type="domain" description="EGF-like" evidence="15">
    <location>
        <begin position="224"/>
        <end position="265"/>
    </location>
</feature>
<dbReference type="Proteomes" id="UP000494165">
    <property type="component" value="Unassembled WGS sequence"/>
</dbReference>
<evidence type="ECO:0000256" key="5">
    <source>
        <dbReference type="ARBA" id="ARBA00022729"/>
    </source>
</evidence>
<organism evidence="16 17">
    <name type="scientific">Cloeon dipterum</name>
    <dbReference type="NCBI Taxonomy" id="197152"/>
    <lineage>
        <taxon>Eukaryota</taxon>
        <taxon>Metazoa</taxon>
        <taxon>Ecdysozoa</taxon>
        <taxon>Arthropoda</taxon>
        <taxon>Hexapoda</taxon>
        <taxon>Insecta</taxon>
        <taxon>Pterygota</taxon>
        <taxon>Palaeoptera</taxon>
        <taxon>Ephemeroptera</taxon>
        <taxon>Pisciforma</taxon>
        <taxon>Baetidae</taxon>
        <taxon>Cloeon</taxon>
    </lineage>
</organism>
<keyword evidence="5 13" id="KW-0732">Signal</keyword>
<keyword evidence="10" id="KW-0675">Receptor</keyword>
<dbReference type="GO" id="GO:0016020">
    <property type="term" value="C:membrane"/>
    <property type="evidence" value="ECO:0007669"/>
    <property type="project" value="UniProtKB-SubCell"/>
</dbReference>
<dbReference type="GO" id="GO:0005615">
    <property type="term" value="C:extracellular space"/>
    <property type="evidence" value="ECO:0007669"/>
    <property type="project" value="TreeGrafter"/>
</dbReference>
<dbReference type="InterPro" id="IPR000742">
    <property type="entry name" value="EGF"/>
</dbReference>
<comment type="subcellular location">
    <subcellularLocation>
        <location evidence="1">Membrane</location>
        <topology evidence="1">Single-pass type I membrane protein</topology>
    </subcellularLocation>
</comment>
<dbReference type="PANTHER" id="PTHR24046">
    <property type="entry name" value="SIGNAL PEPTIDE, CUB AND EGF-LIKE DOMAIN-CONTAINING"/>
    <property type="match status" value="1"/>
</dbReference>
<dbReference type="SMART" id="SM00179">
    <property type="entry name" value="EGF_CA"/>
    <property type="match status" value="6"/>
</dbReference>
<evidence type="ECO:0000259" key="15">
    <source>
        <dbReference type="PROSITE" id="PS50026"/>
    </source>
</evidence>
<evidence type="ECO:0000256" key="1">
    <source>
        <dbReference type="ARBA" id="ARBA00004479"/>
    </source>
</evidence>
<dbReference type="PROSITE" id="PS01186">
    <property type="entry name" value="EGF_2"/>
    <property type="match status" value="3"/>
</dbReference>
<keyword evidence="17" id="KW-1185">Reference proteome</keyword>
<dbReference type="InterPro" id="IPR052071">
    <property type="entry name" value="SCUB_EGF-like_domain"/>
</dbReference>
<dbReference type="Pfam" id="PF14670">
    <property type="entry name" value="FXa_inhibition"/>
    <property type="match status" value="2"/>
</dbReference>
<dbReference type="SMART" id="SM01411">
    <property type="entry name" value="Ephrin_rec_like"/>
    <property type="match status" value="3"/>
</dbReference>
<evidence type="ECO:0000256" key="10">
    <source>
        <dbReference type="ARBA" id="ARBA00023170"/>
    </source>
</evidence>
<keyword evidence="2 12" id="KW-0245">EGF-like domain</keyword>
<dbReference type="InterPro" id="IPR001881">
    <property type="entry name" value="EGF-like_Ca-bd_dom"/>
</dbReference>
<proteinExistence type="predicted"/>
<keyword evidence="6" id="KW-0677">Repeat</keyword>
<dbReference type="FunFam" id="2.10.25.10:FF:000009">
    <property type="entry name" value="Low-density lipoprotein receptor isoform 1"/>
    <property type="match status" value="1"/>
</dbReference>
<dbReference type="Gene3D" id="2.60.120.290">
    <property type="entry name" value="Spermadhesin, CUB domain"/>
    <property type="match status" value="1"/>
</dbReference>
<evidence type="ECO:0000256" key="6">
    <source>
        <dbReference type="ARBA" id="ARBA00022737"/>
    </source>
</evidence>
<name>A0A8S1BYM2_9INSE</name>
<dbReference type="SMART" id="SM00181">
    <property type="entry name" value="EGF"/>
    <property type="match status" value="10"/>
</dbReference>
<dbReference type="CDD" id="cd00054">
    <property type="entry name" value="EGF_CA"/>
    <property type="match status" value="3"/>
</dbReference>
<evidence type="ECO:0000256" key="12">
    <source>
        <dbReference type="PROSITE-ProRule" id="PRU00076"/>
    </source>
</evidence>
<dbReference type="CDD" id="cd00041">
    <property type="entry name" value="CUB"/>
    <property type="match status" value="1"/>
</dbReference>
<dbReference type="InterPro" id="IPR026823">
    <property type="entry name" value="cEGF"/>
</dbReference>
<keyword evidence="3" id="KW-0254">Endocytosis</keyword>
<comment type="caution">
    <text evidence="12">Lacks conserved residue(s) required for the propagation of feature annotation.</text>
</comment>
<evidence type="ECO:0000256" key="2">
    <source>
        <dbReference type="ARBA" id="ARBA00022536"/>
    </source>
</evidence>
<comment type="caution">
    <text evidence="16">The sequence shown here is derived from an EMBL/GenBank/DDBJ whole genome shotgun (WGS) entry which is preliminary data.</text>
</comment>
<evidence type="ECO:0000313" key="16">
    <source>
        <dbReference type="EMBL" id="CAB3359892.1"/>
    </source>
</evidence>
<evidence type="ECO:0000256" key="13">
    <source>
        <dbReference type="SAM" id="SignalP"/>
    </source>
</evidence>
<dbReference type="Pfam" id="PF00431">
    <property type="entry name" value="CUB"/>
    <property type="match status" value="1"/>
</dbReference>
<dbReference type="EMBL" id="CADEPI010000002">
    <property type="protein sequence ID" value="CAB3359892.1"/>
    <property type="molecule type" value="Genomic_DNA"/>
</dbReference>
<dbReference type="PANTHER" id="PTHR24046:SF7">
    <property type="entry name" value="CUB DOMAIN-CONTAINING PROTEIN"/>
    <property type="match status" value="1"/>
</dbReference>
<evidence type="ECO:0000259" key="14">
    <source>
        <dbReference type="PROSITE" id="PS01180"/>
    </source>
</evidence>
<dbReference type="Pfam" id="PF07699">
    <property type="entry name" value="Ephrin_rec_like"/>
    <property type="match status" value="3"/>
</dbReference>
<gene>
    <name evidence="16" type="ORF">CLODIP_2_CD07944</name>
</gene>
<dbReference type="FunFam" id="2.10.25.10:FF:000240">
    <property type="entry name" value="Vitamin K-dependent protein S"/>
    <property type="match status" value="1"/>
</dbReference>
<evidence type="ECO:0000256" key="7">
    <source>
        <dbReference type="ARBA" id="ARBA00022989"/>
    </source>
</evidence>
<evidence type="ECO:0008006" key="18">
    <source>
        <dbReference type="Google" id="ProtNLM"/>
    </source>
</evidence>
<dbReference type="PROSITE" id="PS00010">
    <property type="entry name" value="ASX_HYDROXYL"/>
    <property type="match status" value="3"/>
</dbReference>
<keyword evidence="7" id="KW-1133">Transmembrane helix</keyword>
<dbReference type="Gene3D" id="2.10.25.10">
    <property type="entry name" value="Laminin"/>
    <property type="match status" value="8"/>
</dbReference>
<dbReference type="GO" id="GO:0009986">
    <property type="term" value="C:cell surface"/>
    <property type="evidence" value="ECO:0007669"/>
    <property type="project" value="TreeGrafter"/>
</dbReference>
<reference evidence="16 17" key="1">
    <citation type="submission" date="2020-04" db="EMBL/GenBank/DDBJ databases">
        <authorList>
            <person name="Alioto T."/>
            <person name="Alioto T."/>
            <person name="Gomez Garrido J."/>
        </authorList>
    </citation>
    <scope>NUCLEOTIDE SEQUENCE [LARGE SCALE GENOMIC DNA]</scope>
</reference>
<dbReference type="InterPro" id="IPR035914">
    <property type="entry name" value="Sperma_CUB_dom_sf"/>
</dbReference>
<dbReference type="GO" id="GO:0006897">
    <property type="term" value="P:endocytosis"/>
    <property type="evidence" value="ECO:0007669"/>
    <property type="project" value="UniProtKB-KW"/>
</dbReference>
<dbReference type="GO" id="GO:0007165">
    <property type="term" value="P:signal transduction"/>
    <property type="evidence" value="ECO:0007669"/>
    <property type="project" value="TreeGrafter"/>
</dbReference>
<feature type="signal peptide" evidence="13">
    <location>
        <begin position="1"/>
        <end position="27"/>
    </location>
</feature>
<dbReference type="InterPro" id="IPR018097">
    <property type="entry name" value="EGF_Ca-bd_CS"/>
</dbReference>
<evidence type="ECO:0000256" key="3">
    <source>
        <dbReference type="ARBA" id="ARBA00022583"/>
    </source>
</evidence>
<dbReference type="InterPro" id="IPR000859">
    <property type="entry name" value="CUB_dom"/>
</dbReference>
<evidence type="ECO:0000256" key="8">
    <source>
        <dbReference type="ARBA" id="ARBA00023136"/>
    </source>
</evidence>
<evidence type="ECO:0000256" key="9">
    <source>
        <dbReference type="ARBA" id="ARBA00023157"/>
    </source>
</evidence>
<evidence type="ECO:0000313" key="17">
    <source>
        <dbReference type="Proteomes" id="UP000494165"/>
    </source>
</evidence>
<dbReference type="GO" id="GO:0005509">
    <property type="term" value="F:calcium ion binding"/>
    <property type="evidence" value="ECO:0007669"/>
    <property type="project" value="InterPro"/>
</dbReference>
<dbReference type="SUPFAM" id="SSF57196">
    <property type="entry name" value="EGF/Laminin"/>
    <property type="match status" value="3"/>
</dbReference>
<feature type="domain" description="EGF-like" evidence="15">
    <location>
        <begin position="511"/>
        <end position="549"/>
    </location>
</feature>
<dbReference type="OrthoDB" id="10045365at2759"/>
<dbReference type="InterPro" id="IPR009030">
    <property type="entry name" value="Growth_fac_rcpt_cys_sf"/>
</dbReference>
<feature type="domain" description="CUB" evidence="14">
    <location>
        <begin position="984"/>
        <end position="1095"/>
    </location>
</feature>
<dbReference type="InterPro" id="IPR049883">
    <property type="entry name" value="NOTCH1_EGF-like"/>
</dbReference>
<dbReference type="PROSITE" id="PS01187">
    <property type="entry name" value="EGF_CA"/>
    <property type="match status" value="2"/>
</dbReference>
<dbReference type="Gene3D" id="2.10.50.10">
    <property type="entry name" value="Tumor Necrosis Factor Receptor, subunit A, domain 2"/>
    <property type="match status" value="3"/>
</dbReference>
<dbReference type="SMART" id="SM00042">
    <property type="entry name" value="CUB"/>
    <property type="match status" value="1"/>
</dbReference>
<dbReference type="Pfam" id="PF12662">
    <property type="entry name" value="cEGF"/>
    <property type="match status" value="2"/>
</dbReference>
<dbReference type="InterPro" id="IPR011641">
    <property type="entry name" value="Tyr-kin_ephrin_A/B_rcpt-like"/>
</dbReference>
<keyword evidence="9 12" id="KW-1015">Disulfide bond</keyword>
<dbReference type="PROSITE" id="PS01180">
    <property type="entry name" value="CUB"/>
    <property type="match status" value="1"/>
</dbReference>
<feature type="domain" description="EGF-like" evidence="15">
    <location>
        <begin position="550"/>
        <end position="586"/>
    </location>
</feature>
<accession>A0A8S1BYM2</accession>
<keyword evidence="4" id="KW-0812">Transmembrane</keyword>
<keyword evidence="11" id="KW-0325">Glycoprotein</keyword>
<dbReference type="AlphaFoldDB" id="A0A8S1BYM2"/>
<dbReference type="InterPro" id="IPR000152">
    <property type="entry name" value="EGF-type_Asp/Asn_hydroxyl_site"/>
</dbReference>
<dbReference type="FunFam" id="2.10.25.10:FF:000037">
    <property type="entry name" value="Signal peptide, CUB domain and EGF-like domain-containing 2"/>
    <property type="match status" value="1"/>
</dbReference>
<dbReference type="SUPFAM" id="SSF57184">
    <property type="entry name" value="Growth factor receptor domain"/>
    <property type="match status" value="3"/>
</dbReference>
<feature type="domain" description="EGF-like" evidence="15">
    <location>
        <begin position="471"/>
        <end position="510"/>
    </location>
</feature>
<keyword evidence="8" id="KW-0472">Membrane</keyword>
<feature type="disulfide bond" evidence="12">
    <location>
        <begin position="515"/>
        <end position="525"/>
    </location>
</feature>
<feature type="disulfide bond" evidence="12">
    <location>
        <begin position="475"/>
        <end position="485"/>
    </location>
</feature>
<feature type="chain" id="PRO_5035846977" description="Signal peptide, CUB and EGF-like domain-containing protein 2" evidence="13">
    <location>
        <begin position="28"/>
        <end position="1138"/>
    </location>
</feature>
<protein>
    <recommendedName>
        <fullName evidence="18">Signal peptide, CUB and EGF-like domain-containing protein 2</fullName>
    </recommendedName>
</protein>
<dbReference type="SUPFAM" id="SSF49854">
    <property type="entry name" value="Spermadhesin, CUB domain"/>
    <property type="match status" value="1"/>
</dbReference>
<evidence type="ECO:0000256" key="4">
    <source>
        <dbReference type="ARBA" id="ARBA00022692"/>
    </source>
</evidence>
<sequence length="1138" mass="127101">MVRCYCYIERMIWLFLMLSILIDGAQLHVENVHVNLRKGVVIGYSDHVQFMDSPSSNETRPCSKSFVMRISFEQDFKAVKLSFKYKRPKSWMLHISDQYNVEGYGQGEPRADLELQVVNSQMRVYGHSKVPMLGLHKRYFIAENTPRVLQRVLDGTIKPEFNSEMIISSGHSPSISWHNGQLLEMLPAPSKPFSAIYVALNSALNGPWLPGSGMCSVDVTMMKDEGQCLKTGGQKCDENAFCRPGLKNNRCTCKQGWQGNGKTCTDVNECLIRNGGCVHYCENTLGSYQCWCRDGFVTDPENDHNCIDKDECAAEESPPCEDRLCINTIGSFYCQCKSYPLKISDDGKNSCKPTTDRCLSLGCTHGCNPEGSASCWCREHFFLNHDLRSCSPKCSGGNGGCQHRCTEVSNGAIFCTCALNYKLGFDTKSCHATCAVNNGGCEHVCSLTGSKIQCSCLEGYNINDDGKTCSDINECLEPLRCAYRCLNSIGSYECLCPDGFRLNPDGRSCEDVNECELKNICDHECVNTQGSFHCRCKPGYQLYSKLYCGDIDECSIDNGGCDQFCVNTEGSFHCSCQHGYRLHFNEKDCVDSMVCYPLKQEPKTEVTCVEKGDATITCDVRCTGNASLTTEEPQNYFCGRPTEYEWEQGGKRKSNNMLLSCSDMVQPTILVTQANVLMTGLNCNESKLEATLEKANIFFEKMIGKIECSKPGCNVTVTNADCEYSPKSLSKANTEKGNTYKLTLSIFLYTDDIENKLKRLKKPNSGRKNTQKGVKKVLSSFRKSINRGNFHTSELKLVPKTFRHLGNDKRICLENLVKVGDVCVGCGIGSFYSKDQKKCVHCPLGTYQEEEGQDKCIPCNPNDDLHQACRDVCQPGTASSDGLSPCQKCAQGFYQNEFGRIFCKNCGIKGSSIFHGSTRFEDCTTIETCKRGYYHNIHSGECEQCPKGYYQDKEGETHCIKCPGETTTDSAAATDINQCKSTECVKKLTDMHGYLQSPNYPGEYPTNVICVWNLKPGDDMRLLIFVPQLDLADDKCGDRLLIAKSESPESIITFDSCKSVNRPMAIMARTGNVIIKFESDEKHTAKGFRISFVVYDGKHIKISCEHNLPYVTFISSSIRITDRKYRTGQPIIRFSKPP</sequence>
<evidence type="ECO:0000256" key="11">
    <source>
        <dbReference type="ARBA" id="ARBA00023180"/>
    </source>
</evidence>